<dbReference type="InterPro" id="IPR046032">
    <property type="entry name" value="DUF5990"/>
</dbReference>
<evidence type="ECO:0008006" key="3">
    <source>
        <dbReference type="Google" id="ProtNLM"/>
    </source>
</evidence>
<evidence type="ECO:0000313" key="2">
    <source>
        <dbReference type="Proteomes" id="UP000321793"/>
    </source>
</evidence>
<dbReference type="EMBL" id="BKBA01000003">
    <property type="protein sequence ID" value="GEQ13023.1"/>
    <property type="molecule type" value="Genomic_DNA"/>
</dbReference>
<organism evidence="1 2">
    <name type="scientific">Knoellia locipacati</name>
    <dbReference type="NCBI Taxonomy" id="882824"/>
    <lineage>
        <taxon>Bacteria</taxon>
        <taxon>Bacillati</taxon>
        <taxon>Actinomycetota</taxon>
        <taxon>Actinomycetes</taxon>
        <taxon>Micrococcales</taxon>
        <taxon>Intrasporangiaceae</taxon>
        <taxon>Knoellia</taxon>
    </lineage>
</organism>
<dbReference type="RefSeq" id="WP_222611923.1">
    <property type="nucleotide sequence ID" value="NZ_BAABDN010000001.1"/>
</dbReference>
<gene>
    <name evidence="1" type="ORF">KLO01_10700</name>
</gene>
<comment type="caution">
    <text evidence="1">The sequence shown here is derived from an EMBL/GenBank/DDBJ whole genome shotgun (WGS) entry which is preliminary data.</text>
</comment>
<protein>
    <recommendedName>
        <fullName evidence="3">Monooxygenase</fullName>
    </recommendedName>
</protein>
<dbReference type="Pfam" id="PF19452">
    <property type="entry name" value="DUF5990"/>
    <property type="match status" value="1"/>
</dbReference>
<reference evidence="1 2" key="1">
    <citation type="submission" date="2019-07" db="EMBL/GenBank/DDBJ databases">
        <title>Whole genome shotgun sequence of Knoellia locipacati NBRC 109775.</title>
        <authorList>
            <person name="Hosoyama A."/>
            <person name="Uohara A."/>
            <person name="Ohji S."/>
            <person name="Ichikawa N."/>
        </authorList>
    </citation>
    <scope>NUCLEOTIDE SEQUENCE [LARGE SCALE GENOMIC DNA]</scope>
    <source>
        <strain evidence="1 2">NBRC 109775</strain>
    </source>
</reference>
<name>A0A512SYJ8_9MICO</name>
<keyword evidence="2" id="KW-1185">Reference proteome</keyword>
<dbReference type="Proteomes" id="UP000321793">
    <property type="component" value="Unassembled WGS sequence"/>
</dbReference>
<dbReference type="AlphaFoldDB" id="A0A512SYJ8"/>
<evidence type="ECO:0000313" key="1">
    <source>
        <dbReference type="EMBL" id="GEQ13023.1"/>
    </source>
</evidence>
<proteinExistence type="predicted"/>
<sequence>MDVRIVGEPLPPPVLGGRGLLVGMQRGRVVVDPRPVEGSSMAFDVSLDVVVTSDGVDLRGPWVQGRRGDRFLYLCWGHAGRDPGDVDTVRRAKLMLGVLDPADLLDAAEDDVLVGRLSLVDPRGGPVCAAVRPPAIRWTLERP</sequence>
<accession>A0A512SYJ8</accession>